<evidence type="ECO:0000256" key="2">
    <source>
        <dbReference type="ARBA" id="ARBA00022723"/>
    </source>
</evidence>
<feature type="binding site" evidence="4">
    <location>
        <position position="131"/>
    </location>
    <ligand>
        <name>substrate</name>
    </ligand>
</feature>
<accession>A0A2R4XIT3</accession>
<reference evidence="7 8" key="1">
    <citation type="submission" date="2018-04" db="EMBL/GenBank/DDBJ databases">
        <title>Bordetella sp. HZ20 isolated from seawater.</title>
        <authorList>
            <person name="Sun C."/>
        </authorList>
    </citation>
    <scope>NUCLEOTIDE SEQUENCE [LARGE SCALE GENOMIC DNA]</scope>
    <source>
        <strain evidence="7 8">HZ20</strain>
    </source>
</reference>
<dbReference type="AlphaFoldDB" id="A0A2R4XIT3"/>
<dbReference type="Proteomes" id="UP000244571">
    <property type="component" value="Chromosome"/>
</dbReference>
<dbReference type="InterPro" id="IPR015813">
    <property type="entry name" value="Pyrv/PenolPyrv_kinase-like_dom"/>
</dbReference>
<dbReference type="InterPro" id="IPR040442">
    <property type="entry name" value="Pyrv_kinase-like_dom_sf"/>
</dbReference>
<evidence type="ECO:0000313" key="7">
    <source>
        <dbReference type="EMBL" id="AWB33639.1"/>
    </source>
</evidence>
<evidence type="ECO:0000256" key="4">
    <source>
        <dbReference type="PIRSR" id="PIRSR015582-1"/>
    </source>
</evidence>
<evidence type="ECO:0000256" key="5">
    <source>
        <dbReference type="PIRSR" id="PIRSR015582-2"/>
    </source>
</evidence>
<evidence type="ECO:0000256" key="1">
    <source>
        <dbReference type="ARBA" id="ARBA00001946"/>
    </source>
</evidence>
<dbReference type="GO" id="GO:0016829">
    <property type="term" value="F:lyase activity"/>
    <property type="evidence" value="ECO:0007669"/>
    <property type="project" value="UniProtKB-KW"/>
</dbReference>
<dbReference type="InterPro" id="IPR011206">
    <property type="entry name" value="Citrate_lyase_beta/mcl1/mcl2"/>
</dbReference>
<keyword evidence="8" id="KW-1185">Reference proteome</keyword>
<evidence type="ECO:0000256" key="3">
    <source>
        <dbReference type="ARBA" id="ARBA00022842"/>
    </source>
</evidence>
<feature type="binding site" evidence="5">
    <location>
        <position position="131"/>
    </location>
    <ligand>
        <name>Mg(2+)</name>
        <dbReference type="ChEBI" id="CHEBI:18420"/>
    </ligand>
</feature>
<keyword evidence="7" id="KW-0456">Lyase</keyword>
<dbReference type="PANTHER" id="PTHR32308">
    <property type="entry name" value="LYASE BETA SUBUNIT, PUTATIVE (AFU_ORTHOLOGUE AFUA_4G13030)-RELATED"/>
    <property type="match status" value="1"/>
</dbReference>
<keyword evidence="3 5" id="KW-0460">Magnesium</keyword>
<proteinExistence type="predicted"/>
<name>A0A2R4XIT3_9BURK</name>
<evidence type="ECO:0000259" key="6">
    <source>
        <dbReference type="Pfam" id="PF03328"/>
    </source>
</evidence>
<dbReference type="GO" id="GO:0000287">
    <property type="term" value="F:magnesium ion binding"/>
    <property type="evidence" value="ECO:0007669"/>
    <property type="project" value="TreeGrafter"/>
</dbReference>
<organism evidence="7 8">
    <name type="scientific">Orrella marina</name>
    <dbReference type="NCBI Taxonomy" id="2163011"/>
    <lineage>
        <taxon>Bacteria</taxon>
        <taxon>Pseudomonadati</taxon>
        <taxon>Pseudomonadota</taxon>
        <taxon>Betaproteobacteria</taxon>
        <taxon>Burkholderiales</taxon>
        <taxon>Alcaligenaceae</taxon>
        <taxon>Orrella</taxon>
    </lineage>
</organism>
<sequence>MRSKLFVPGSRPELFNKALTGPSDGLSFDLEDAVREERKQQARSELATFLCSDAVIQSDKTMIVRVNGLETSHFLADLESVVCARIDIINIPKAESAEDVRYAARCIEQAEQRKGLGGARQQPIQILVNIETPKALRIAHELGAADKRVFGLQLGLGDLFEPHGIDRRQPVAIQAAMFQIAMAAHENGLRVYDGAFANVSDKDGFRNEALLAKSLGFDGKSCIHPSQVDSVNEVFRPTQEEIEFSLKVVQAEAQAKESAVGAFLVEGRMIDAPFVERANSILKMAKQLGLITQ</sequence>
<comment type="cofactor">
    <cofactor evidence="1">
        <name>Mg(2+)</name>
        <dbReference type="ChEBI" id="CHEBI:18420"/>
    </cofactor>
</comment>
<feature type="binding site" evidence="4">
    <location>
        <position position="65"/>
    </location>
    <ligand>
        <name>substrate</name>
    </ligand>
</feature>
<dbReference type="SUPFAM" id="SSF51621">
    <property type="entry name" value="Phosphoenolpyruvate/pyruvate domain"/>
    <property type="match status" value="1"/>
</dbReference>
<dbReference type="PANTHER" id="PTHR32308:SF10">
    <property type="entry name" value="CITRATE LYASE SUBUNIT BETA"/>
    <property type="match status" value="1"/>
</dbReference>
<evidence type="ECO:0000313" key="8">
    <source>
        <dbReference type="Proteomes" id="UP000244571"/>
    </source>
</evidence>
<feature type="domain" description="HpcH/HpaI aldolase/citrate lyase" evidence="6">
    <location>
        <begin position="2"/>
        <end position="225"/>
    </location>
</feature>
<keyword evidence="2 5" id="KW-0479">Metal-binding</keyword>
<dbReference type="InterPro" id="IPR005000">
    <property type="entry name" value="Aldolase/citrate-lyase_domain"/>
</dbReference>
<dbReference type="Gene3D" id="3.20.20.60">
    <property type="entry name" value="Phosphoenolpyruvate-binding domains"/>
    <property type="match status" value="1"/>
</dbReference>
<dbReference type="Pfam" id="PF03328">
    <property type="entry name" value="HpcH_HpaI"/>
    <property type="match status" value="1"/>
</dbReference>
<dbReference type="KEGG" id="boz:DBV39_07870"/>
<dbReference type="RefSeq" id="WP_108621068.1">
    <property type="nucleotide sequence ID" value="NZ_CP028901.1"/>
</dbReference>
<dbReference type="PIRSF" id="PIRSF015582">
    <property type="entry name" value="Cit_lyase_B"/>
    <property type="match status" value="1"/>
</dbReference>
<dbReference type="GO" id="GO:0006107">
    <property type="term" value="P:oxaloacetate metabolic process"/>
    <property type="evidence" value="ECO:0007669"/>
    <property type="project" value="TreeGrafter"/>
</dbReference>
<gene>
    <name evidence="7" type="ORF">DBV39_07870</name>
</gene>
<feature type="binding site" evidence="5">
    <location>
        <position position="158"/>
    </location>
    <ligand>
        <name>Mg(2+)</name>
        <dbReference type="ChEBI" id="CHEBI:18420"/>
    </ligand>
</feature>
<dbReference type="OrthoDB" id="348111at2"/>
<dbReference type="EMBL" id="CP028901">
    <property type="protein sequence ID" value="AWB33639.1"/>
    <property type="molecule type" value="Genomic_DNA"/>
</dbReference>
<protein>
    <submittedName>
        <fullName evidence="7">CoA ester lyase</fullName>
    </submittedName>
</protein>